<feature type="non-terminal residue" evidence="1">
    <location>
        <position position="265"/>
    </location>
</feature>
<proteinExistence type="predicted"/>
<name>X1U7M9_9ZZZZ</name>
<accession>X1U7M9</accession>
<evidence type="ECO:0000313" key="1">
    <source>
        <dbReference type="EMBL" id="GAI99621.1"/>
    </source>
</evidence>
<reference evidence="1" key="1">
    <citation type="journal article" date="2014" name="Front. Microbiol.">
        <title>High frequency of phylogenetically diverse reductive dehalogenase-homologous genes in deep subseafloor sedimentary metagenomes.</title>
        <authorList>
            <person name="Kawai M."/>
            <person name="Futagami T."/>
            <person name="Toyoda A."/>
            <person name="Takaki Y."/>
            <person name="Nishi S."/>
            <person name="Hori S."/>
            <person name="Arai W."/>
            <person name="Tsubouchi T."/>
            <person name="Morono Y."/>
            <person name="Uchiyama I."/>
            <person name="Ito T."/>
            <person name="Fujiyama A."/>
            <person name="Inagaki F."/>
            <person name="Takami H."/>
        </authorList>
    </citation>
    <scope>NUCLEOTIDE SEQUENCE</scope>
    <source>
        <strain evidence="1">Expedition CK06-06</strain>
    </source>
</reference>
<protein>
    <submittedName>
        <fullName evidence="1">Uncharacterized protein</fullName>
    </submittedName>
</protein>
<organism evidence="1">
    <name type="scientific">marine sediment metagenome</name>
    <dbReference type="NCBI Taxonomy" id="412755"/>
    <lineage>
        <taxon>unclassified sequences</taxon>
        <taxon>metagenomes</taxon>
        <taxon>ecological metagenomes</taxon>
    </lineage>
</organism>
<gene>
    <name evidence="1" type="ORF">S12H4_37474</name>
</gene>
<dbReference type="EMBL" id="BARW01022455">
    <property type="protein sequence ID" value="GAI99621.1"/>
    <property type="molecule type" value="Genomic_DNA"/>
</dbReference>
<dbReference type="AlphaFoldDB" id="X1U7M9"/>
<sequence>MKGEKWTFDKPNKIISEKVSWPLPKRGCPLYKKELREKLNWIEKLPTESLFNPRDRSKIQQTSFLFLTDTTQIQDKFYSNREKHDIWKNDSKSWNRFTTRMRQFQHKKYGPVYYWRSNEGTQNGNPAPHTVLFTPKYTWNIKLMLVKRGKDKGKRKWRIFGEQFRELKDMIDGKDSRALPVPGFSDIQGIHNPRGALKHISKYCFGSWYNLDGSPSRKAEIQELTYFWLWITRKHTYSNSRNFSINVQIFLKAYTDSTQRLLGIS</sequence>
<comment type="caution">
    <text evidence="1">The sequence shown here is derived from an EMBL/GenBank/DDBJ whole genome shotgun (WGS) entry which is preliminary data.</text>
</comment>